<sequence length="80" mass="8733">MFNVFYEIFALCTSIVAETPNGKILAGRNLDFGLLLGTKCSFVGFGRIVLRVCDSRFSASTPTHGKFCPTIYSDRSETSG</sequence>
<dbReference type="OrthoDB" id="5273684at2759"/>
<evidence type="ECO:0000313" key="4">
    <source>
        <dbReference type="WBParaSite" id="SBAD_0001296301-mRNA-1"/>
    </source>
</evidence>
<dbReference type="Proteomes" id="UP000270296">
    <property type="component" value="Unassembled WGS sequence"/>
</dbReference>
<evidence type="ECO:0000313" key="3">
    <source>
        <dbReference type="Proteomes" id="UP000270296"/>
    </source>
</evidence>
<proteinExistence type="predicted"/>
<evidence type="ECO:0000256" key="1">
    <source>
        <dbReference type="ARBA" id="ARBA00011891"/>
    </source>
</evidence>
<reference evidence="2 3" key="2">
    <citation type="submission" date="2018-11" db="EMBL/GenBank/DDBJ databases">
        <authorList>
            <consortium name="Pathogen Informatics"/>
        </authorList>
    </citation>
    <scope>NUCLEOTIDE SEQUENCE [LARGE SCALE GENOMIC DNA]</scope>
</reference>
<dbReference type="PANTHER" id="PTHR28583">
    <property type="entry name" value="ACID AMIDASE"/>
    <property type="match status" value="1"/>
</dbReference>
<gene>
    <name evidence="2" type="ORF">SBAD_LOCUS12554</name>
</gene>
<organism evidence="4">
    <name type="scientific">Soboliphyme baturini</name>
    <dbReference type="NCBI Taxonomy" id="241478"/>
    <lineage>
        <taxon>Eukaryota</taxon>
        <taxon>Metazoa</taxon>
        <taxon>Ecdysozoa</taxon>
        <taxon>Nematoda</taxon>
        <taxon>Enoplea</taxon>
        <taxon>Dorylaimia</taxon>
        <taxon>Dioctophymatida</taxon>
        <taxon>Dioctophymatoidea</taxon>
        <taxon>Soboliphymatidae</taxon>
        <taxon>Soboliphyme</taxon>
    </lineage>
</organism>
<dbReference type="EMBL" id="UZAM01018116">
    <property type="protein sequence ID" value="VDP49588.1"/>
    <property type="molecule type" value="Genomic_DNA"/>
</dbReference>
<keyword evidence="3" id="KW-1185">Reference proteome</keyword>
<accession>A0A183J9K6</accession>
<name>A0A183J9K6_9BILA</name>
<dbReference type="EC" id="3.5.1.23" evidence="1"/>
<protein>
    <recommendedName>
        <fullName evidence="1">ceramidase</fullName>
        <ecNumber evidence="1">3.5.1.23</ecNumber>
    </recommendedName>
</protein>
<reference evidence="4" key="1">
    <citation type="submission" date="2016-06" db="UniProtKB">
        <authorList>
            <consortium name="WormBaseParasite"/>
        </authorList>
    </citation>
    <scope>IDENTIFICATION</scope>
</reference>
<dbReference type="AlphaFoldDB" id="A0A183J9K6"/>
<dbReference type="GO" id="GO:0017040">
    <property type="term" value="F:N-acylsphingosine amidohydrolase activity"/>
    <property type="evidence" value="ECO:0007669"/>
    <property type="project" value="UniProtKB-EC"/>
</dbReference>
<dbReference type="PANTHER" id="PTHR28583:SF1">
    <property type="entry name" value="ACID CERAMIDASE"/>
    <property type="match status" value="1"/>
</dbReference>
<dbReference type="WBParaSite" id="SBAD_0001296301-mRNA-1">
    <property type="protein sequence ID" value="SBAD_0001296301-mRNA-1"/>
    <property type="gene ID" value="SBAD_0001296301"/>
</dbReference>
<evidence type="ECO:0000313" key="2">
    <source>
        <dbReference type="EMBL" id="VDP49588.1"/>
    </source>
</evidence>